<accession>Q39VK5</accession>
<evidence type="ECO:0000313" key="1">
    <source>
        <dbReference type="EMBL" id="ABB31719.1"/>
    </source>
</evidence>
<dbReference type="EMBL" id="CP000148">
    <property type="protein sequence ID" value="ABB31719.1"/>
    <property type="molecule type" value="Genomic_DNA"/>
</dbReference>
<dbReference type="Proteomes" id="UP000007073">
    <property type="component" value="Chromosome"/>
</dbReference>
<organism evidence="1 2">
    <name type="scientific">Geobacter metallireducens (strain ATCC 53774 / DSM 7210 / GS-15)</name>
    <dbReference type="NCBI Taxonomy" id="269799"/>
    <lineage>
        <taxon>Bacteria</taxon>
        <taxon>Pseudomonadati</taxon>
        <taxon>Thermodesulfobacteriota</taxon>
        <taxon>Desulfuromonadia</taxon>
        <taxon>Geobacterales</taxon>
        <taxon>Geobacteraceae</taxon>
        <taxon>Geobacter</taxon>
    </lineage>
</organism>
<gene>
    <name evidence="1" type="ordered locus">Gmet_1485</name>
</gene>
<sequence>MNVLCSRPVAGAYAALAFVQFSDPMHQFQLALRKGGAVPFQIEPVHHPFALVIGYSGRGPRFQFFPFILPSDESYEIAFD</sequence>
<reference evidence="1 2" key="2">
    <citation type="journal article" date="2009" name="BMC Microbiol.">
        <title>The genome sequence of Geobacter metallireducens: features of metabolism, physiology and regulation common and dissimilar to Geobacter sulfurreducens.</title>
        <authorList>
            <person name="Aklujkar M."/>
            <person name="Krushkal J."/>
            <person name="DiBartolo G."/>
            <person name="Lapidus A."/>
            <person name="Land M.L."/>
            <person name="Lovley D.R."/>
        </authorList>
    </citation>
    <scope>NUCLEOTIDE SEQUENCE [LARGE SCALE GENOMIC DNA]</scope>
    <source>
        <strain evidence="2">ATCC 53774 / DSM 7210 / GS-15</strain>
    </source>
</reference>
<proteinExistence type="predicted"/>
<dbReference type="STRING" id="269799.Gmet_1485"/>
<dbReference type="AlphaFoldDB" id="Q39VK5"/>
<dbReference type="KEGG" id="gme:Gmet_1485"/>
<keyword evidence="2" id="KW-1185">Reference proteome</keyword>
<name>Q39VK5_GEOMG</name>
<evidence type="ECO:0000313" key="2">
    <source>
        <dbReference type="Proteomes" id="UP000007073"/>
    </source>
</evidence>
<dbReference type="HOGENOM" id="CLU_2584744_0_0_7"/>
<protein>
    <submittedName>
        <fullName evidence="1">Uncharacterized protein</fullName>
    </submittedName>
</protein>
<reference evidence="1 2" key="1">
    <citation type="submission" date="2005-10" db="EMBL/GenBank/DDBJ databases">
        <title>Complete sequence of Geobacter metallireducens GS-15.</title>
        <authorList>
            <consortium name="US DOE Joint Genome Institute"/>
            <person name="Copeland A."/>
            <person name="Lucas S."/>
            <person name="Lapidus A."/>
            <person name="Barry K."/>
            <person name="Detter J.C."/>
            <person name="Glavina T."/>
            <person name="Hammon N."/>
            <person name="Israni S."/>
            <person name="Pitluck S."/>
            <person name="Di Bartolo G."/>
            <person name="Chain P."/>
            <person name="Schmutz J."/>
            <person name="Larimer F."/>
            <person name="Land M."/>
            <person name="Kyrpides N."/>
            <person name="Ivanova N."/>
            <person name="Richardson P."/>
        </authorList>
    </citation>
    <scope>NUCLEOTIDE SEQUENCE [LARGE SCALE GENOMIC DNA]</scope>
    <source>
        <strain evidence="2">ATCC 53774 / DSM 7210 / GS-15</strain>
    </source>
</reference>